<keyword evidence="3" id="KW-1185">Reference proteome</keyword>
<gene>
    <name evidence="2" type="ORF">CVT26_004222</name>
</gene>
<comment type="caution">
    <text evidence="2">The sequence shown here is derived from an EMBL/GenBank/DDBJ whole genome shotgun (WGS) entry which is preliminary data.</text>
</comment>
<evidence type="ECO:0000313" key="3">
    <source>
        <dbReference type="Proteomes" id="UP000284706"/>
    </source>
</evidence>
<dbReference type="EMBL" id="NHYE01000633">
    <property type="protein sequence ID" value="PPR04384.1"/>
    <property type="molecule type" value="Genomic_DNA"/>
</dbReference>
<dbReference type="InParanoid" id="A0A409YP37"/>
<dbReference type="STRING" id="231916.A0A409YP37"/>
<accession>A0A409YP37</accession>
<proteinExistence type="predicted"/>
<protein>
    <recommendedName>
        <fullName evidence="4">4a-hydroxytetrahydrobiopterin dehydratase</fullName>
    </recommendedName>
</protein>
<feature type="region of interest" description="Disordered" evidence="1">
    <location>
        <begin position="210"/>
        <end position="229"/>
    </location>
</feature>
<dbReference type="OrthoDB" id="3263285at2759"/>
<evidence type="ECO:0008006" key="4">
    <source>
        <dbReference type="Google" id="ProtNLM"/>
    </source>
</evidence>
<dbReference type="AlphaFoldDB" id="A0A409YP37"/>
<reference evidence="2 3" key="1">
    <citation type="journal article" date="2018" name="Evol. Lett.">
        <title>Horizontal gene cluster transfer increased hallucinogenic mushroom diversity.</title>
        <authorList>
            <person name="Reynolds H.T."/>
            <person name="Vijayakumar V."/>
            <person name="Gluck-Thaler E."/>
            <person name="Korotkin H.B."/>
            <person name="Matheny P.B."/>
            <person name="Slot J.C."/>
        </authorList>
    </citation>
    <scope>NUCLEOTIDE SEQUENCE [LARGE SCALE GENOMIC DNA]</scope>
    <source>
        <strain evidence="2 3">SRW20</strain>
    </source>
</reference>
<organism evidence="2 3">
    <name type="scientific">Gymnopilus dilepis</name>
    <dbReference type="NCBI Taxonomy" id="231916"/>
    <lineage>
        <taxon>Eukaryota</taxon>
        <taxon>Fungi</taxon>
        <taxon>Dikarya</taxon>
        <taxon>Basidiomycota</taxon>
        <taxon>Agaricomycotina</taxon>
        <taxon>Agaricomycetes</taxon>
        <taxon>Agaricomycetidae</taxon>
        <taxon>Agaricales</taxon>
        <taxon>Agaricineae</taxon>
        <taxon>Hymenogastraceae</taxon>
        <taxon>Gymnopilus</taxon>
    </lineage>
</organism>
<dbReference type="Proteomes" id="UP000284706">
    <property type="component" value="Unassembled WGS sequence"/>
</dbReference>
<evidence type="ECO:0000256" key="1">
    <source>
        <dbReference type="SAM" id="MobiDB-lite"/>
    </source>
</evidence>
<name>A0A409YP37_9AGAR</name>
<evidence type="ECO:0000313" key="2">
    <source>
        <dbReference type="EMBL" id="PPR04384.1"/>
    </source>
</evidence>
<sequence>MLGASYIPRLRPVGDHMINSRTSTSSLKAYKWSRNFTRSALVVQSRANRGAKLPQILGSGSCANTNAQRPIGHDFLKMSYLNSSPRALSTGNTSHHDSPANPASHLPELVLPPPVPYISRTTALLTKAEAEQYLYPLFCRGWTIKSMAPNDGFNDANKESPFLVGKFILKGPKSARKFVRELLSIQEQEKHDVSFNLWSGKRPSLTIITRTHSAQKPTPSESTADSSTEPGITLRDVRLAVLLEIAAKDAEVIFKPESIQNQDNSVQDPISTFQELLSRHPWK</sequence>